<reference evidence="2" key="1">
    <citation type="submission" date="2022-08" db="EMBL/GenBank/DDBJ databases">
        <title>Novel sulfate-reducing endosymbionts in the free-living metamonad Anaeramoeba.</title>
        <authorList>
            <person name="Jerlstrom-Hultqvist J."/>
            <person name="Cepicka I."/>
            <person name="Gallot-Lavallee L."/>
            <person name="Salas-Leiva D."/>
            <person name="Curtis B.A."/>
            <person name="Zahonova K."/>
            <person name="Pipaliya S."/>
            <person name="Dacks J."/>
            <person name="Roger A.J."/>
        </authorList>
    </citation>
    <scope>NUCLEOTIDE SEQUENCE</scope>
    <source>
        <strain evidence="2">Schooner1</strain>
    </source>
</reference>
<evidence type="ECO:0000313" key="2">
    <source>
        <dbReference type="EMBL" id="KAJ6255321.1"/>
    </source>
</evidence>
<feature type="region of interest" description="Disordered" evidence="1">
    <location>
        <begin position="181"/>
        <end position="201"/>
    </location>
</feature>
<accession>A0ABQ8ZEJ7</accession>
<evidence type="ECO:0000313" key="3">
    <source>
        <dbReference type="Proteomes" id="UP001150062"/>
    </source>
</evidence>
<feature type="compositionally biased region" description="Basic residues" evidence="1">
    <location>
        <begin position="135"/>
        <end position="149"/>
    </location>
</feature>
<gene>
    <name evidence="2" type="ORF">M0813_11536</name>
</gene>
<protein>
    <submittedName>
        <fullName evidence="2">Uncharacterized protein</fullName>
    </submittedName>
</protein>
<evidence type="ECO:0000256" key="1">
    <source>
        <dbReference type="SAM" id="MobiDB-lite"/>
    </source>
</evidence>
<name>A0ABQ8ZEJ7_9EUKA</name>
<organism evidence="2 3">
    <name type="scientific">Anaeramoeba flamelloides</name>
    <dbReference type="NCBI Taxonomy" id="1746091"/>
    <lineage>
        <taxon>Eukaryota</taxon>
        <taxon>Metamonada</taxon>
        <taxon>Anaeramoebidae</taxon>
        <taxon>Anaeramoeba</taxon>
    </lineage>
</organism>
<keyword evidence="3" id="KW-1185">Reference proteome</keyword>
<proteinExistence type="predicted"/>
<dbReference type="Proteomes" id="UP001150062">
    <property type="component" value="Unassembled WGS sequence"/>
</dbReference>
<feature type="region of interest" description="Disordered" evidence="1">
    <location>
        <begin position="109"/>
        <end position="163"/>
    </location>
</feature>
<feature type="compositionally biased region" description="Basic residues" evidence="1">
    <location>
        <begin position="258"/>
        <end position="293"/>
    </location>
</feature>
<comment type="caution">
    <text evidence="2">The sequence shown here is derived from an EMBL/GenBank/DDBJ whole genome shotgun (WGS) entry which is preliminary data.</text>
</comment>
<feature type="compositionally biased region" description="Polar residues" evidence="1">
    <location>
        <begin position="184"/>
        <end position="194"/>
    </location>
</feature>
<sequence>MNDKPKDPLSVSDLWSIQSPIGTQNLLSFLKFRNKRNSTIRTRSRYLKQKNNVVELLEGLFEQNKHILSALSCFENEREKIFESSQSIKAKCNDFQLKFMNKKGKFYPFGINPNPNGPTNDQTYFTNKNSNKKSGSNKKTPKRKNKRLSKSQQQQKEKEKEKEKIISLNLNFSNIQKVIEQPTERNYTPNTTATKKSEKTQKPLVRLQIDLDSGAVWKKKGKKGKLTSLNGINQPHGMVHDLGSEDTPTDESSSEKHKGNRKKKKHKKKKKNKKKHSRTSSRSLSPRKRRNRNRNRDSSDFEQNTSEDFDGKSNDSDIDPNDVWKQIEPYFREFEKSDFQLIQNSGIDLAQILQMKTDNYEKETAEGSTIINSNKNPLQNNNKETTIPKIDNEYKSENHGVEDIKNINPNLKLNDLDNLITQKKEKEENIAKGIEIEIENEKGGGKEKEVDNKKYPQVFLNQNKIKHETIIQENLQNNQLTANNQQMEIEPNLNIPNQKTNKNIENENWIETIEKTFTEQDEVTQQLHSLLNQLKPLLKENQTIKQQTLEKMEEISKQEYLKKIENQKFHSATKEYTKLIQSIKRKRKRRRK</sequence>
<feature type="compositionally biased region" description="Polar residues" evidence="1">
    <location>
        <begin position="113"/>
        <end position="126"/>
    </location>
</feature>
<feature type="region of interest" description="Disordered" evidence="1">
    <location>
        <begin position="219"/>
        <end position="321"/>
    </location>
</feature>
<dbReference type="EMBL" id="JAOAOG010000006">
    <property type="protein sequence ID" value="KAJ6255321.1"/>
    <property type="molecule type" value="Genomic_DNA"/>
</dbReference>